<dbReference type="PANTHER" id="PTHR22741">
    <property type="entry name" value="P140CAP/SNIP-RELATED"/>
    <property type="match status" value="1"/>
</dbReference>
<reference evidence="2 3" key="1">
    <citation type="journal article" date="2023" name="Mol. Biol. Evol.">
        <title>Genomics of Secondarily Temperate Adaptation in the Only Non-Antarctic Icefish.</title>
        <authorList>
            <person name="Rivera-Colon A.G."/>
            <person name="Rayamajhi N."/>
            <person name="Minhas B.F."/>
            <person name="Madrigal G."/>
            <person name="Bilyk K.T."/>
            <person name="Yoon V."/>
            <person name="Hune M."/>
            <person name="Gregory S."/>
            <person name="Cheng C.H.C."/>
            <person name="Catchen J.M."/>
        </authorList>
    </citation>
    <scope>NUCLEOTIDE SEQUENCE [LARGE SCALE GENOMIC DNA]</scope>
    <source>
        <strain evidence="2">JC2023a</strain>
    </source>
</reference>
<dbReference type="Proteomes" id="UP001335648">
    <property type="component" value="Unassembled WGS sequence"/>
</dbReference>
<comment type="caution">
    <text evidence="2">The sequence shown here is derived from an EMBL/GenBank/DDBJ whole genome shotgun (WGS) entry which is preliminary data.</text>
</comment>
<feature type="compositionally biased region" description="Polar residues" evidence="1">
    <location>
        <begin position="145"/>
        <end position="158"/>
    </location>
</feature>
<evidence type="ECO:0000313" key="3">
    <source>
        <dbReference type="Proteomes" id="UP001335648"/>
    </source>
</evidence>
<keyword evidence="3" id="KW-1185">Reference proteome</keyword>
<sequence length="307" mass="32767">MHGEMVHAGRDGPHPLRQPPMGPPPHHPMQGALPPTAHSMPPSPSRIPFGPRQGPVPGSATIPRERLPNTSPRSVSPCASAILERRDVKPDEDRGAKSHSLSRGNEGLYADPYLLQDGRMAHGPHPNPGSDVPDHGMGGFHRASIRSTGSYSGPSPTDSMEHPSLYRQKSRNSQLPTLGSKTPPPSPHRMAEVRMIDIHGGHPHGPPPHGMPIHGMPPHGMPPHGMPPHGMPPHGMPPHGMPPHWDASSRDASSWRSSSWRSHGEKLTCAPVLQEGGSVRNQASKQHGIPCGVRHPGPPAGAHPTCQ</sequence>
<dbReference type="InterPro" id="IPR051825">
    <property type="entry name" value="SRCIN1"/>
</dbReference>
<feature type="compositionally biased region" description="Pro residues" evidence="1">
    <location>
        <begin position="16"/>
        <end position="27"/>
    </location>
</feature>
<feature type="compositionally biased region" description="Basic and acidic residues" evidence="1">
    <location>
        <begin position="83"/>
        <end position="96"/>
    </location>
</feature>
<evidence type="ECO:0000256" key="1">
    <source>
        <dbReference type="SAM" id="MobiDB-lite"/>
    </source>
</evidence>
<dbReference type="PANTHER" id="PTHR22741:SF11">
    <property type="entry name" value="SICKLE TAIL PROTEIN HOMOLOG"/>
    <property type="match status" value="1"/>
</dbReference>
<proteinExistence type="predicted"/>
<feature type="region of interest" description="Disordered" evidence="1">
    <location>
        <begin position="231"/>
        <end position="259"/>
    </location>
</feature>
<feature type="region of interest" description="Disordered" evidence="1">
    <location>
        <begin position="279"/>
        <end position="307"/>
    </location>
</feature>
<feature type="compositionally biased region" description="Low complexity" evidence="1">
    <location>
        <begin position="242"/>
        <end position="259"/>
    </location>
</feature>
<gene>
    <name evidence="2" type="ORF">CesoFtcFv8_025265</name>
</gene>
<evidence type="ECO:0000313" key="2">
    <source>
        <dbReference type="EMBL" id="KAK5877790.1"/>
    </source>
</evidence>
<feature type="compositionally biased region" description="Polar residues" evidence="1">
    <location>
        <begin position="171"/>
        <end position="180"/>
    </location>
</feature>
<feature type="region of interest" description="Disordered" evidence="1">
    <location>
        <begin position="1"/>
        <end position="187"/>
    </location>
</feature>
<feature type="compositionally biased region" description="Basic and acidic residues" evidence="1">
    <location>
        <begin position="1"/>
        <end position="14"/>
    </location>
</feature>
<protein>
    <submittedName>
        <fullName evidence="2">Uncharacterized protein</fullName>
    </submittedName>
</protein>
<organism evidence="2 3">
    <name type="scientific">Champsocephalus esox</name>
    <name type="common">pike icefish</name>
    <dbReference type="NCBI Taxonomy" id="159716"/>
    <lineage>
        <taxon>Eukaryota</taxon>
        <taxon>Metazoa</taxon>
        <taxon>Chordata</taxon>
        <taxon>Craniata</taxon>
        <taxon>Vertebrata</taxon>
        <taxon>Euteleostomi</taxon>
        <taxon>Actinopterygii</taxon>
        <taxon>Neopterygii</taxon>
        <taxon>Teleostei</taxon>
        <taxon>Neoteleostei</taxon>
        <taxon>Acanthomorphata</taxon>
        <taxon>Eupercaria</taxon>
        <taxon>Perciformes</taxon>
        <taxon>Notothenioidei</taxon>
        <taxon>Channichthyidae</taxon>
        <taxon>Champsocephalus</taxon>
    </lineage>
</organism>
<accession>A0AAN8B3G8</accession>
<dbReference type="GO" id="GO:0005737">
    <property type="term" value="C:cytoplasm"/>
    <property type="evidence" value="ECO:0007669"/>
    <property type="project" value="TreeGrafter"/>
</dbReference>
<name>A0AAN8B3G8_9TELE</name>
<dbReference type="AlphaFoldDB" id="A0AAN8B3G8"/>
<dbReference type="EMBL" id="JAULUE010002066">
    <property type="protein sequence ID" value="KAK5877790.1"/>
    <property type="molecule type" value="Genomic_DNA"/>
</dbReference>
<feature type="compositionally biased region" description="Pro residues" evidence="1">
    <location>
        <begin position="231"/>
        <end position="241"/>
    </location>
</feature>